<protein>
    <submittedName>
        <fullName evidence="1">Uncharacterized protein</fullName>
    </submittedName>
</protein>
<sequence>MTLLTFKLAKMQGVGPVRSTVSPDCSLTGQLDFRNRFLVTATLQWRSPNLKNTLVGTLAARETMYVNCGHPMCCKLTKLQALIDRLGVDHGSTHRICWGSLTA</sequence>
<dbReference type="Proteomes" id="UP000198588">
    <property type="component" value="Unassembled WGS sequence"/>
</dbReference>
<gene>
    <name evidence="1" type="ORF">SAMN02927914_06021</name>
</gene>
<reference evidence="1 2" key="1">
    <citation type="submission" date="2016-10" db="EMBL/GenBank/DDBJ databases">
        <authorList>
            <person name="de Groot N.N."/>
        </authorList>
    </citation>
    <scope>NUCLEOTIDE SEQUENCE [LARGE SCALE GENOMIC DNA]</scope>
    <source>
        <strain evidence="1 2">CGMCC 1.12097</strain>
    </source>
</reference>
<dbReference type="AlphaFoldDB" id="A0A1G5ZTP7"/>
<evidence type="ECO:0000313" key="1">
    <source>
        <dbReference type="EMBL" id="SDA97947.1"/>
    </source>
</evidence>
<name>A0A1G5ZTP7_9HYPH</name>
<organism evidence="1 2">
    <name type="scientific">Mesorhizobium qingshengii</name>
    <dbReference type="NCBI Taxonomy" id="1165689"/>
    <lineage>
        <taxon>Bacteria</taxon>
        <taxon>Pseudomonadati</taxon>
        <taxon>Pseudomonadota</taxon>
        <taxon>Alphaproteobacteria</taxon>
        <taxon>Hyphomicrobiales</taxon>
        <taxon>Phyllobacteriaceae</taxon>
        <taxon>Mesorhizobium</taxon>
    </lineage>
</organism>
<accession>A0A1G5ZTP7</accession>
<proteinExistence type="predicted"/>
<evidence type="ECO:0000313" key="2">
    <source>
        <dbReference type="Proteomes" id="UP000198588"/>
    </source>
</evidence>
<dbReference type="EMBL" id="FMXM01000028">
    <property type="protein sequence ID" value="SDA97947.1"/>
    <property type="molecule type" value="Genomic_DNA"/>
</dbReference>